<dbReference type="InterPro" id="IPR018073">
    <property type="entry name" value="Prot_inh_cystat_CS"/>
</dbReference>
<feature type="domain" description="Cystatin" evidence="3">
    <location>
        <begin position="31"/>
        <end position="120"/>
    </location>
</feature>
<name>A0A059TCN3_TOBAC</name>
<dbReference type="PANTHER" id="PTHR47364">
    <property type="entry name" value="CYSTEINE PROTEINASE INHIBITOR 5"/>
    <property type="match status" value="1"/>
</dbReference>
<dbReference type="SUPFAM" id="SSF54403">
    <property type="entry name" value="Cystatin/monellin"/>
    <property type="match status" value="1"/>
</dbReference>
<evidence type="ECO:0000256" key="1">
    <source>
        <dbReference type="ARBA" id="ARBA00022690"/>
    </source>
</evidence>
<reference evidence="4" key="1">
    <citation type="submission" date="2013-05" db="EMBL/GenBank/DDBJ databases">
        <title>Cloning, expression and activity detection of cystein protease inhibitor genes from tobacco (Nicotiana tabacum).</title>
        <authorList>
            <person name="Lin S."/>
            <person name="Wang R."/>
            <person name="Zou J."/>
            <person name="Ren X."/>
        </authorList>
    </citation>
    <scope>NUCLEOTIDE SEQUENCE</scope>
</reference>
<protein>
    <submittedName>
        <fullName evidence="4">Cystein protease inhibitor 3</fullName>
    </submittedName>
</protein>
<evidence type="ECO:0000256" key="2">
    <source>
        <dbReference type="ARBA" id="ARBA00022704"/>
    </source>
</evidence>
<dbReference type="EMBL" id="KF057990">
    <property type="protein sequence ID" value="AHX74044.1"/>
    <property type="molecule type" value="mRNA"/>
</dbReference>
<evidence type="ECO:0000313" key="4">
    <source>
        <dbReference type="EMBL" id="AHX74044.1"/>
    </source>
</evidence>
<dbReference type="InterPro" id="IPR000010">
    <property type="entry name" value="Cystatin_dom"/>
</dbReference>
<keyword evidence="2" id="KW-0789">Thiol protease inhibitor</keyword>
<keyword evidence="1" id="KW-0646">Protease inhibitor</keyword>
<sequence length="120" mass="12993">MTIKLTSIFSVTLSILLISSFFFQISAALGGAAGSWKPLTDVNAPDVVAIGQFAVNEQNKAAGTKLEFQSIAKGETQVVAGTNYRLIINAKDGGSVHKYLAVVWDKPWEKVKKLTSFKEM</sequence>
<dbReference type="InterPro" id="IPR046350">
    <property type="entry name" value="Cystatin_sf"/>
</dbReference>
<proteinExistence type="evidence at transcript level"/>
<evidence type="ECO:0000259" key="3">
    <source>
        <dbReference type="SMART" id="SM00043"/>
    </source>
</evidence>
<dbReference type="SMART" id="SM00043">
    <property type="entry name" value="CY"/>
    <property type="match status" value="1"/>
</dbReference>
<dbReference type="CDD" id="cd00042">
    <property type="entry name" value="CY"/>
    <property type="match status" value="1"/>
</dbReference>
<dbReference type="PANTHER" id="PTHR47364:SF27">
    <property type="entry name" value="CYSTEINE PROTEINASE INHIBITOR 1-LIKE"/>
    <property type="match status" value="1"/>
</dbReference>
<dbReference type="AlphaFoldDB" id="A0A059TCN3"/>
<dbReference type="GO" id="GO:0004869">
    <property type="term" value="F:cysteine-type endopeptidase inhibitor activity"/>
    <property type="evidence" value="ECO:0007669"/>
    <property type="project" value="UniProtKB-KW"/>
</dbReference>
<dbReference type="PhylomeDB" id="A0A059TCN3"/>
<dbReference type="Gene3D" id="3.10.450.10">
    <property type="match status" value="1"/>
</dbReference>
<dbReference type="PROSITE" id="PS00287">
    <property type="entry name" value="CYSTATIN"/>
    <property type="match status" value="1"/>
</dbReference>
<organism evidence="4">
    <name type="scientific">Nicotiana tabacum</name>
    <name type="common">Common tobacco</name>
    <dbReference type="NCBI Taxonomy" id="4097"/>
    <lineage>
        <taxon>Eukaryota</taxon>
        <taxon>Viridiplantae</taxon>
        <taxon>Streptophyta</taxon>
        <taxon>Embryophyta</taxon>
        <taxon>Tracheophyta</taxon>
        <taxon>Spermatophyta</taxon>
        <taxon>Magnoliopsida</taxon>
        <taxon>eudicotyledons</taxon>
        <taxon>Gunneridae</taxon>
        <taxon>Pentapetalae</taxon>
        <taxon>asterids</taxon>
        <taxon>lamiids</taxon>
        <taxon>Solanales</taxon>
        <taxon>Solanaceae</taxon>
        <taxon>Nicotianoideae</taxon>
        <taxon>Nicotianeae</taxon>
        <taxon>Nicotiana</taxon>
    </lineage>
</organism>
<accession>A0A059TCN3</accession>
<dbReference type="Pfam" id="PF16845">
    <property type="entry name" value="SQAPI"/>
    <property type="match status" value="1"/>
</dbReference>